<protein>
    <submittedName>
        <fullName evidence="1">Uncharacterized protein</fullName>
    </submittedName>
</protein>
<evidence type="ECO:0000313" key="2">
    <source>
        <dbReference type="Proteomes" id="UP000663193"/>
    </source>
</evidence>
<dbReference type="AlphaFoldDB" id="A0A7U2ID27"/>
<dbReference type="VEuPathDB" id="FungiDB:JI435_424340"/>
<gene>
    <name evidence="1" type="ORF">JI435_424340</name>
</gene>
<dbReference type="EMBL" id="CP069044">
    <property type="protein sequence ID" value="QRD07415.1"/>
    <property type="molecule type" value="Genomic_DNA"/>
</dbReference>
<sequence length="46" mass="4995">MPAFSKSKSTIPMCSWLALDPETRYWNGCFVPATIGCGCGTRVLVV</sequence>
<organism evidence="1 2">
    <name type="scientific">Phaeosphaeria nodorum (strain SN15 / ATCC MYA-4574 / FGSC 10173)</name>
    <name type="common">Glume blotch fungus</name>
    <name type="synonym">Parastagonospora nodorum</name>
    <dbReference type="NCBI Taxonomy" id="321614"/>
    <lineage>
        <taxon>Eukaryota</taxon>
        <taxon>Fungi</taxon>
        <taxon>Dikarya</taxon>
        <taxon>Ascomycota</taxon>
        <taxon>Pezizomycotina</taxon>
        <taxon>Dothideomycetes</taxon>
        <taxon>Pleosporomycetidae</taxon>
        <taxon>Pleosporales</taxon>
        <taxon>Pleosporineae</taxon>
        <taxon>Phaeosphaeriaceae</taxon>
        <taxon>Parastagonospora</taxon>
    </lineage>
</organism>
<dbReference type="Proteomes" id="UP000663193">
    <property type="component" value="Chromosome 22"/>
</dbReference>
<evidence type="ECO:0000313" key="1">
    <source>
        <dbReference type="EMBL" id="QRD07415.1"/>
    </source>
</evidence>
<keyword evidence="2" id="KW-1185">Reference proteome</keyword>
<proteinExistence type="predicted"/>
<name>A0A7U2ID27_PHANO</name>
<reference evidence="2" key="1">
    <citation type="journal article" date="2021" name="BMC Genomics">
        <title>Chromosome-level genome assembly and manually-curated proteome of model necrotroph Parastagonospora nodorum Sn15 reveals a genome-wide trove of candidate effector homologs, and redundancy of virulence-related functions within an accessory chromosome.</title>
        <authorList>
            <person name="Bertazzoni S."/>
            <person name="Jones D.A.B."/>
            <person name="Phan H.T."/>
            <person name="Tan K.-C."/>
            <person name="Hane J.K."/>
        </authorList>
    </citation>
    <scope>NUCLEOTIDE SEQUENCE [LARGE SCALE GENOMIC DNA]</scope>
    <source>
        <strain evidence="2">SN15 / ATCC MYA-4574 / FGSC 10173)</strain>
    </source>
</reference>
<accession>A0A7U2ID27</accession>